<keyword evidence="4" id="KW-0456">Lyase</keyword>
<evidence type="ECO:0000256" key="1">
    <source>
        <dbReference type="ARBA" id="ARBA00005495"/>
    </source>
</evidence>
<keyword evidence="3" id="KW-0862">Zinc</keyword>
<dbReference type="GO" id="GO:0016846">
    <property type="term" value="F:carbon-sulfur lyase activity"/>
    <property type="evidence" value="ECO:0007669"/>
    <property type="project" value="InterPro"/>
</dbReference>
<evidence type="ECO:0000256" key="3">
    <source>
        <dbReference type="ARBA" id="ARBA00022833"/>
    </source>
</evidence>
<evidence type="ECO:0000313" key="7">
    <source>
        <dbReference type="Proteomes" id="UP000813444"/>
    </source>
</evidence>
<evidence type="ECO:0000256" key="2">
    <source>
        <dbReference type="ARBA" id="ARBA00022723"/>
    </source>
</evidence>
<dbReference type="PANTHER" id="PTHR33337:SF30">
    <property type="entry name" value="DUF636 DOMAIN PROTEIN (AFU_ORTHOLOGUE AFUA_1G03180)"/>
    <property type="match status" value="1"/>
</dbReference>
<proteinExistence type="inferred from homology"/>
<dbReference type="Proteomes" id="UP000813444">
    <property type="component" value="Unassembled WGS sequence"/>
</dbReference>
<feature type="domain" description="CENP-V/GFA" evidence="5">
    <location>
        <begin position="2"/>
        <end position="107"/>
    </location>
</feature>
<reference evidence="6" key="1">
    <citation type="journal article" date="2021" name="Nat. Commun.">
        <title>Genetic determinants of endophytism in the Arabidopsis root mycobiome.</title>
        <authorList>
            <person name="Mesny F."/>
            <person name="Miyauchi S."/>
            <person name="Thiergart T."/>
            <person name="Pickel B."/>
            <person name="Atanasova L."/>
            <person name="Karlsson M."/>
            <person name="Huettel B."/>
            <person name="Barry K.W."/>
            <person name="Haridas S."/>
            <person name="Chen C."/>
            <person name="Bauer D."/>
            <person name="Andreopoulos W."/>
            <person name="Pangilinan J."/>
            <person name="LaButti K."/>
            <person name="Riley R."/>
            <person name="Lipzen A."/>
            <person name="Clum A."/>
            <person name="Drula E."/>
            <person name="Henrissat B."/>
            <person name="Kohler A."/>
            <person name="Grigoriev I.V."/>
            <person name="Martin F.M."/>
            <person name="Hacquard S."/>
        </authorList>
    </citation>
    <scope>NUCLEOTIDE SEQUENCE</scope>
    <source>
        <strain evidence="6">MPI-CAGE-CH-0235</strain>
    </source>
</reference>
<keyword evidence="2" id="KW-0479">Metal-binding</keyword>
<dbReference type="InterPro" id="IPR011057">
    <property type="entry name" value="Mss4-like_sf"/>
</dbReference>
<dbReference type="Gene3D" id="3.90.1590.10">
    <property type="entry name" value="glutathione-dependent formaldehyde- activating enzyme (gfa)"/>
    <property type="match status" value="1"/>
</dbReference>
<protein>
    <submittedName>
        <fullName evidence="6">DUF636 domain protein</fullName>
    </submittedName>
</protein>
<dbReference type="InterPro" id="IPR006913">
    <property type="entry name" value="CENP-V/GFA"/>
</dbReference>
<comment type="caution">
    <text evidence="6">The sequence shown here is derived from an EMBL/GenBank/DDBJ whole genome shotgun (WGS) entry which is preliminary data.</text>
</comment>
<dbReference type="Pfam" id="PF04828">
    <property type="entry name" value="GFA"/>
    <property type="match status" value="1"/>
</dbReference>
<dbReference type="GO" id="GO:0046872">
    <property type="term" value="F:metal ion binding"/>
    <property type="evidence" value="ECO:0007669"/>
    <property type="project" value="UniProtKB-KW"/>
</dbReference>
<name>A0A8K0WTN9_9HYPO</name>
<accession>A0A8K0WTN9</accession>
<dbReference type="PANTHER" id="PTHR33337">
    <property type="entry name" value="GFA DOMAIN-CONTAINING PROTEIN"/>
    <property type="match status" value="1"/>
</dbReference>
<evidence type="ECO:0000259" key="5">
    <source>
        <dbReference type="PROSITE" id="PS51891"/>
    </source>
</evidence>
<dbReference type="OrthoDB" id="2212170at2759"/>
<sequence length="133" mass="14484">MYSGSCLCGAIHFEWDGEPTNGCLCHCLDCQKFTGSPFSCNVAVPKKALRITKGAPKVYHSHGVSGGNVLRNFCGDCGSSLWSDADLFPGIYLVKAGTLHGDVVNYPMTEEYFTIHRRNCVKAVDGAKQFETQ</sequence>
<dbReference type="AlphaFoldDB" id="A0A8K0WTN9"/>
<dbReference type="PROSITE" id="PS51891">
    <property type="entry name" value="CENP_V_GFA"/>
    <property type="match status" value="1"/>
</dbReference>
<dbReference type="EMBL" id="JAGPNK010000004">
    <property type="protein sequence ID" value="KAH7323029.1"/>
    <property type="molecule type" value="Genomic_DNA"/>
</dbReference>
<comment type="similarity">
    <text evidence="1">Belongs to the Gfa family.</text>
</comment>
<evidence type="ECO:0000256" key="4">
    <source>
        <dbReference type="ARBA" id="ARBA00023239"/>
    </source>
</evidence>
<gene>
    <name evidence="6" type="ORF">B0I35DRAFT_510255</name>
</gene>
<organism evidence="6 7">
    <name type="scientific">Stachybotrys elegans</name>
    <dbReference type="NCBI Taxonomy" id="80388"/>
    <lineage>
        <taxon>Eukaryota</taxon>
        <taxon>Fungi</taxon>
        <taxon>Dikarya</taxon>
        <taxon>Ascomycota</taxon>
        <taxon>Pezizomycotina</taxon>
        <taxon>Sordariomycetes</taxon>
        <taxon>Hypocreomycetidae</taxon>
        <taxon>Hypocreales</taxon>
        <taxon>Stachybotryaceae</taxon>
        <taxon>Stachybotrys</taxon>
    </lineage>
</organism>
<dbReference type="SUPFAM" id="SSF51316">
    <property type="entry name" value="Mss4-like"/>
    <property type="match status" value="1"/>
</dbReference>
<keyword evidence="7" id="KW-1185">Reference proteome</keyword>
<evidence type="ECO:0000313" key="6">
    <source>
        <dbReference type="EMBL" id="KAH7323029.1"/>
    </source>
</evidence>